<reference evidence="7" key="1">
    <citation type="journal article" date="2009" name="ISME J.">
        <title>The genome sequence of the psychrophilic archaeon, Methanococcoides burtonii: the role of genome evolution in cold adaptation.</title>
        <authorList>
            <person name="Allen M.A."/>
            <person name="Lauro F.M."/>
            <person name="Williams T.J."/>
            <person name="Burg D."/>
            <person name="Siddiqui K.S."/>
            <person name="De Francisci D."/>
            <person name="Chong K.W."/>
            <person name="Pilak O."/>
            <person name="Chew H.H."/>
            <person name="De Maere M.Z."/>
            <person name="Ting L."/>
            <person name="Katrib M."/>
            <person name="Ng C."/>
            <person name="Sowers K.R."/>
            <person name="Galperin M.Y."/>
            <person name="Anderson I.J."/>
            <person name="Ivanova N."/>
            <person name="Dalin E."/>
            <person name="Martinez M."/>
            <person name="Lapidus A."/>
            <person name="Hauser L."/>
            <person name="Land M."/>
            <person name="Thomas T."/>
            <person name="Cavicchioli R."/>
        </authorList>
    </citation>
    <scope>NUCLEOTIDE SEQUENCE [LARGE SCALE GENOMIC DNA]</scope>
    <source>
        <strain evidence="7">DSM 6242 / NBRC 107633 / OCM 468 / ACE-M</strain>
    </source>
</reference>
<dbReference type="EMBL" id="CP000300">
    <property type="protein sequence ID" value="ABE52445.1"/>
    <property type="molecule type" value="Genomic_DNA"/>
</dbReference>
<dbReference type="PROSITE" id="PS00094">
    <property type="entry name" value="C5_MTASE_1"/>
    <property type="match status" value="1"/>
</dbReference>
<dbReference type="GO" id="GO:0032259">
    <property type="term" value="P:methylation"/>
    <property type="evidence" value="ECO:0007669"/>
    <property type="project" value="UniProtKB-KW"/>
</dbReference>
<dbReference type="STRING" id="259564.Mbur_1539"/>
<dbReference type="PRINTS" id="PR00105">
    <property type="entry name" value="C5METTRFRASE"/>
</dbReference>
<dbReference type="NCBIfam" id="TIGR00675">
    <property type="entry name" value="dcm"/>
    <property type="match status" value="1"/>
</dbReference>
<evidence type="ECO:0000256" key="2">
    <source>
        <dbReference type="ARBA" id="ARBA00022603"/>
    </source>
</evidence>
<dbReference type="PROSITE" id="PS51679">
    <property type="entry name" value="SAM_MT_C5"/>
    <property type="match status" value="1"/>
</dbReference>
<dbReference type="InterPro" id="IPR050390">
    <property type="entry name" value="C5-Methyltransferase"/>
</dbReference>
<evidence type="ECO:0000256" key="1">
    <source>
        <dbReference type="ARBA" id="ARBA00011975"/>
    </source>
</evidence>
<dbReference type="RefSeq" id="WP_011499589.1">
    <property type="nucleotide sequence ID" value="NC_007955.1"/>
</dbReference>
<dbReference type="SUPFAM" id="SSF53335">
    <property type="entry name" value="S-adenosyl-L-methionine-dependent methyltransferases"/>
    <property type="match status" value="1"/>
</dbReference>
<dbReference type="GO" id="GO:0044027">
    <property type="term" value="P:negative regulation of gene expression via chromosomal CpG island methylation"/>
    <property type="evidence" value="ECO:0007669"/>
    <property type="project" value="TreeGrafter"/>
</dbReference>
<dbReference type="GeneID" id="3997362"/>
<accession>Q12VT1</accession>
<evidence type="ECO:0000313" key="7">
    <source>
        <dbReference type="Proteomes" id="UP000001979"/>
    </source>
</evidence>
<gene>
    <name evidence="6" type="ordered locus">Mbur_1539</name>
</gene>
<proteinExistence type="inferred from homology"/>
<dbReference type="REBASE" id="12209">
    <property type="entry name" value="M.MbuDORF1539P"/>
</dbReference>
<evidence type="ECO:0000256" key="4">
    <source>
        <dbReference type="ARBA" id="ARBA00022691"/>
    </source>
</evidence>
<dbReference type="GO" id="GO:0003677">
    <property type="term" value="F:DNA binding"/>
    <property type="evidence" value="ECO:0007669"/>
    <property type="project" value="TreeGrafter"/>
</dbReference>
<comment type="similarity">
    <text evidence="5">Belongs to the class I-like SAM-binding methyltransferase superfamily. C5-methyltransferase family.</text>
</comment>
<dbReference type="EC" id="2.1.1.37" evidence="1"/>
<dbReference type="Proteomes" id="UP000001979">
    <property type="component" value="Chromosome"/>
</dbReference>
<dbReference type="HOGENOM" id="CLU_506900_0_0_2"/>
<dbReference type="GO" id="GO:0003886">
    <property type="term" value="F:DNA (cytosine-5-)-methyltransferase activity"/>
    <property type="evidence" value="ECO:0007669"/>
    <property type="project" value="UniProtKB-EC"/>
</dbReference>
<dbReference type="KEGG" id="mbu:Mbur_1539"/>
<organism evidence="6 7">
    <name type="scientific">Methanococcoides burtonii (strain DSM 6242 / NBRC 107633 / OCM 468 / ACE-M)</name>
    <dbReference type="NCBI Taxonomy" id="259564"/>
    <lineage>
        <taxon>Archaea</taxon>
        <taxon>Methanobacteriati</taxon>
        <taxon>Methanobacteriota</taxon>
        <taxon>Stenosarchaea group</taxon>
        <taxon>Methanomicrobia</taxon>
        <taxon>Methanosarcinales</taxon>
        <taxon>Methanosarcinaceae</taxon>
        <taxon>Methanococcoides</taxon>
    </lineage>
</organism>
<sequence length="569" mass="65532">MVKRFTVADFFCGAGGSSEGFRQAGFEIVFALDIWNPARETHKLNHPNCAHFGLDCYKDKDGDILKIETTDIDDVIPDVDVIVGSPPCVSFSSSNRAGKADKTHGIRLIKKYLQIISIKKHKPGSILKYWLLENVPNTMKQLQEEYTFRELELTNEILLSLGIQKRETDIALKIDISDENIYNAADYGIPQRRKRLVIGDYPRPDPTHKDKWISLSEVINAFDYDITDPNFGFSIDTEELTDHFYDTSIHEYDWLQARDRKQQARYYGRMAFPEETSVPSRTVMAMRTTSSREAMIFEGNNPGSYRAPTIREIATLMSFPITYLFQGKSEGIKYKLVGNAVCPKLAYAFAEEILKKEMIEVKQDFDPNSDKNKLEFDLTGWDSRKIPQNKHEKANFTEIVPNMKYKNFRVELDNSRPRYTDDSIVWSASIHHGTGKSNMKVARPSKENVLTMLYQFEDGDKIDSFIKANEEVFDKKIPCAEVFQSQYRLVEPNKDIFTPRDALGNAKILVDRFFPRNEYEDMSLSNMSNEKDGRIIKFSPRDILYKNIPIRIVAALYSVIHITELTVRL</sequence>
<dbReference type="InterPro" id="IPR001525">
    <property type="entry name" value="C5_MeTfrase"/>
</dbReference>
<dbReference type="OrthoDB" id="5033at2157"/>
<keyword evidence="4" id="KW-0949">S-adenosyl-L-methionine</keyword>
<name>Q12VT1_METBU</name>
<keyword evidence="7" id="KW-1185">Reference proteome</keyword>
<dbReference type="InterPro" id="IPR029063">
    <property type="entry name" value="SAM-dependent_MTases_sf"/>
</dbReference>
<evidence type="ECO:0000256" key="3">
    <source>
        <dbReference type="ARBA" id="ARBA00022679"/>
    </source>
</evidence>
<dbReference type="PANTHER" id="PTHR10629">
    <property type="entry name" value="CYTOSINE-SPECIFIC METHYLTRANSFERASE"/>
    <property type="match status" value="1"/>
</dbReference>
<keyword evidence="3" id="KW-0808">Transferase</keyword>
<dbReference type="AlphaFoldDB" id="Q12VT1"/>
<evidence type="ECO:0000256" key="5">
    <source>
        <dbReference type="RuleBase" id="RU000416"/>
    </source>
</evidence>
<keyword evidence="2 6" id="KW-0489">Methyltransferase</keyword>
<dbReference type="PANTHER" id="PTHR10629:SF52">
    <property type="entry name" value="DNA (CYTOSINE-5)-METHYLTRANSFERASE 1"/>
    <property type="match status" value="1"/>
</dbReference>
<evidence type="ECO:0000313" key="6">
    <source>
        <dbReference type="EMBL" id="ABE52445.1"/>
    </source>
</evidence>
<protein>
    <recommendedName>
        <fullName evidence="1">DNA (cytosine-5-)-methyltransferase</fullName>
        <ecNumber evidence="1">2.1.1.37</ecNumber>
    </recommendedName>
</protein>
<dbReference type="InterPro" id="IPR018117">
    <property type="entry name" value="C5_DNA_meth_AS"/>
</dbReference>
<dbReference type="Pfam" id="PF00145">
    <property type="entry name" value="DNA_methylase"/>
    <property type="match status" value="1"/>
</dbReference>
<dbReference type="Gene3D" id="3.90.120.10">
    <property type="entry name" value="DNA Methylase, subunit A, domain 2"/>
    <property type="match status" value="1"/>
</dbReference>
<dbReference type="Gene3D" id="3.40.50.150">
    <property type="entry name" value="Vaccinia Virus protein VP39"/>
    <property type="match status" value="1"/>
</dbReference>